<keyword evidence="1" id="KW-0732">Signal</keyword>
<keyword evidence="3" id="KW-1185">Reference proteome</keyword>
<reference evidence="2 3" key="1">
    <citation type="submission" date="2017-07" db="EMBL/GenBank/DDBJ databases">
        <authorList>
            <person name="Talla V."/>
            <person name="Backstrom N."/>
        </authorList>
    </citation>
    <scope>NUCLEOTIDE SEQUENCE [LARGE SCALE GENOMIC DNA]</scope>
</reference>
<evidence type="ECO:0008006" key="4">
    <source>
        <dbReference type="Google" id="ProtNLM"/>
    </source>
</evidence>
<name>A0A5E4R2D0_9NEOP</name>
<sequence>MTPRTKAGLHCMFIFVFCFSSVHVTSALAWEHEEWLIKMRLNTAISLSYCNIANKQLRKFRFSVPIFA</sequence>
<dbReference type="EMBL" id="FZQP02006815">
    <property type="protein sequence ID" value="VVD03950.1"/>
    <property type="molecule type" value="Genomic_DNA"/>
</dbReference>
<gene>
    <name evidence="2" type="ORF">LSINAPIS_LOCUS13832</name>
</gene>
<evidence type="ECO:0000313" key="3">
    <source>
        <dbReference type="Proteomes" id="UP000324832"/>
    </source>
</evidence>
<feature type="chain" id="PRO_5023118084" description="Secreted protein" evidence="1">
    <location>
        <begin position="28"/>
        <end position="68"/>
    </location>
</feature>
<feature type="signal peptide" evidence="1">
    <location>
        <begin position="1"/>
        <end position="27"/>
    </location>
</feature>
<dbReference type="Proteomes" id="UP000324832">
    <property type="component" value="Unassembled WGS sequence"/>
</dbReference>
<organism evidence="2 3">
    <name type="scientific">Leptidea sinapis</name>
    <dbReference type="NCBI Taxonomy" id="189913"/>
    <lineage>
        <taxon>Eukaryota</taxon>
        <taxon>Metazoa</taxon>
        <taxon>Ecdysozoa</taxon>
        <taxon>Arthropoda</taxon>
        <taxon>Hexapoda</taxon>
        <taxon>Insecta</taxon>
        <taxon>Pterygota</taxon>
        <taxon>Neoptera</taxon>
        <taxon>Endopterygota</taxon>
        <taxon>Lepidoptera</taxon>
        <taxon>Glossata</taxon>
        <taxon>Ditrysia</taxon>
        <taxon>Papilionoidea</taxon>
        <taxon>Pieridae</taxon>
        <taxon>Dismorphiinae</taxon>
        <taxon>Leptidea</taxon>
    </lineage>
</organism>
<protein>
    <recommendedName>
        <fullName evidence="4">Secreted protein</fullName>
    </recommendedName>
</protein>
<dbReference type="AlphaFoldDB" id="A0A5E4R2D0"/>
<evidence type="ECO:0000313" key="2">
    <source>
        <dbReference type="EMBL" id="VVD03950.1"/>
    </source>
</evidence>
<evidence type="ECO:0000256" key="1">
    <source>
        <dbReference type="SAM" id="SignalP"/>
    </source>
</evidence>
<accession>A0A5E4R2D0</accession>
<proteinExistence type="predicted"/>